<dbReference type="Proteomes" id="UP000326178">
    <property type="component" value="Chromosome"/>
</dbReference>
<feature type="domain" description="N-acetyltransferase" evidence="3">
    <location>
        <begin position="38"/>
        <end position="200"/>
    </location>
</feature>
<dbReference type="KEGG" id="snk:CP967_18105"/>
<dbReference type="AlphaFoldDB" id="A0A5J6FB83"/>
<dbReference type="CDD" id="cd04301">
    <property type="entry name" value="NAT_SF"/>
    <property type="match status" value="1"/>
</dbReference>
<keyword evidence="5" id="KW-1185">Reference proteome</keyword>
<dbReference type="InterPro" id="IPR050832">
    <property type="entry name" value="Bact_Acetyltransf"/>
</dbReference>
<keyword evidence="1 4" id="KW-0808">Transferase</keyword>
<dbReference type="InterPro" id="IPR000182">
    <property type="entry name" value="GNAT_dom"/>
</dbReference>
<organism evidence="4 5">
    <name type="scientific">Streptomyces nitrosporeus</name>
    <dbReference type="NCBI Taxonomy" id="28894"/>
    <lineage>
        <taxon>Bacteria</taxon>
        <taxon>Bacillati</taxon>
        <taxon>Actinomycetota</taxon>
        <taxon>Actinomycetes</taxon>
        <taxon>Kitasatosporales</taxon>
        <taxon>Streptomycetaceae</taxon>
        <taxon>Streptomyces</taxon>
    </lineage>
</organism>
<sequence>MTVYSHLSRWRISLRPILDRVDGSPADRSERLGSRESVVVRSFAEGDSVAHLTRLLHRAYSAHAAEGRVFFASYQSVEDTAYRLRQGECWVALQGSELVGTVTVAAPHEAPDGYPAPAGSGAFWQLAVDPSYRGAGLGKRLLALAEERIAALGSAQVVIDTSAEAVDLVGWYRRRGYVPVGSWRWGVTNYESVVLLKELAPGGHGL</sequence>
<reference evidence="4 5" key="1">
    <citation type="submission" date="2017-09" db="EMBL/GenBank/DDBJ databases">
        <authorList>
            <person name="Lee N."/>
            <person name="Cho B.-K."/>
        </authorList>
    </citation>
    <scope>NUCLEOTIDE SEQUENCE [LARGE SCALE GENOMIC DNA]</scope>
    <source>
        <strain evidence="4 5">ATCC 12769</strain>
    </source>
</reference>
<name>A0A5J6FB83_9ACTN</name>
<dbReference type="GO" id="GO:0016747">
    <property type="term" value="F:acyltransferase activity, transferring groups other than amino-acyl groups"/>
    <property type="evidence" value="ECO:0007669"/>
    <property type="project" value="InterPro"/>
</dbReference>
<dbReference type="PROSITE" id="PS51186">
    <property type="entry name" value="GNAT"/>
    <property type="match status" value="1"/>
</dbReference>
<dbReference type="Pfam" id="PF00583">
    <property type="entry name" value="Acetyltransf_1"/>
    <property type="match status" value="1"/>
</dbReference>
<dbReference type="SUPFAM" id="SSF55729">
    <property type="entry name" value="Acyl-CoA N-acyltransferases (Nat)"/>
    <property type="match status" value="1"/>
</dbReference>
<proteinExistence type="predicted"/>
<evidence type="ECO:0000313" key="4">
    <source>
        <dbReference type="EMBL" id="QEU73648.1"/>
    </source>
</evidence>
<dbReference type="InterPro" id="IPR016181">
    <property type="entry name" value="Acyl_CoA_acyltransferase"/>
</dbReference>
<evidence type="ECO:0000259" key="3">
    <source>
        <dbReference type="PROSITE" id="PS51186"/>
    </source>
</evidence>
<evidence type="ECO:0000256" key="2">
    <source>
        <dbReference type="ARBA" id="ARBA00023315"/>
    </source>
</evidence>
<gene>
    <name evidence="4" type="ORF">CP967_18105</name>
</gene>
<dbReference type="OrthoDB" id="273614at2"/>
<keyword evidence="2" id="KW-0012">Acyltransferase</keyword>
<dbReference type="Gene3D" id="3.40.630.30">
    <property type="match status" value="1"/>
</dbReference>
<dbReference type="EMBL" id="CP023702">
    <property type="protein sequence ID" value="QEU73648.1"/>
    <property type="molecule type" value="Genomic_DNA"/>
</dbReference>
<protein>
    <submittedName>
        <fullName evidence="4">N-acetyltransferase</fullName>
    </submittedName>
</protein>
<evidence type="ECO:0000256" key="1">
    <source>
        <dbReference type="ARBA" id="ARBA00022679"/>
    </source>
</evidence>
<evidence type="ECO:0000313" key="5">
    <source>
        <dbReference type="Proteomes" id="UP000326178"/>
    </source>
</evidence>
<dbReference type="PANTHER" id="PTHR43877">
    <property type="entry name" value="AMINOALKYLPHOSPHONATE N-ACETYLTRANSFERASE-RELATED-RELATED"/>
    <property type="match status" value="1"/>
</dbReference>
<accession>A0A5J6FB83</accession>